<dbReference type="OrthoDB" id="9801263at2"/>
<gene>
    <name evidence="3" type="ORF">F7D20_08325</name>
</gene>
<evidence type="ECO:0000259" key="1">
    <source>
        <dbReference type="Pfam" id="PF06250"/>
    </source>
</evidence>
<dbReference type="EMBL" id="VZAD01000063">
    <property type="protein sequence ID" value="MQP11957.1"/>
    <property type="molecule type" value="Genomic_DNA"/>
</dbReference>
<dbReference type="PANTHER" id="PTHR30547:SF5">
    <property type="entry name" value="NUCLEASE YHCG-RELATED"/>
    <property type="match status" value="1"/>
</dbReference>
<reference evidence="3 4" key="1">
    <citation type="submission" date="2019-09" db="EMBL/GenBank/DDBJ databases">
        <title>Distinct polysaccharide growth profiles of human intestinal Prevotella copri isolates.</title>
        <authorList>
            <person name="Fehlner-Peach H."/>
            <person name="Magnabosco C."/>
            <person name="Raghavan V."/>
            <person name="Scher J.U."/>
            <person name="Tett A."/>
            <person name="Cox L.M."/>
            <person name="Gottsegen C."/>
            <person name="Watters A."/>
            <person name="Wiltshire- Gordon J.D."/>
            <person name="Segata N."/>
            <person name="Bonneau R."/>
            <person name="Littman D.R."/>
        </authorList>
    </citation>
    <scope>NUCLEOTIDE SEQUENCE [LARGE SCALE GENOMIC DNA]</scope>
    <source>
        <strain evidence="4">iAQ1173</strain>
    </source>
</reference>
<dbReference type="Proteomes" id="UP000384372">
    <property type="component" value="Unassembled WGS sequence"/>
</dbReference>
<dbReference type="InterPro" id="IPR041527">
    <property type="entry name" value="YhcG_N"/>
</dbReference>
<name>A0A6A7WBU2_9BACT</name>
<protein>
    <submittedName>
        <fullName evidence="3">DUF1016 domain-containing protein</fullName>
    </submittedName>
</protein>
<dbReference type="GO" id="GO:0003676">
    <property type="term" value="F:nucleic acid binding"/>
    <property type="evidence" value="ECO:0007669"/>
    <property type="project" value="InterPro"/>
</dbReference>
<dbReference type="AlphaFoldDB" id="A0A6A7WBU2"/>
<keyword evidence="4" id="KW-1185">Reference proteome</keyword>
<dbReference type="Pfam" id="PF06250">
    <property type="entry name" value="YhcG_C"/>
    <property type="match status" value="1"/>
</dbReference>
<sequence>MADLKNDSEVLNDIRKIIEQGRHQAYAAAGQAAIATYWGIGRRIVEEEQHGDERAKYGTHLITELAAKLIPIFGNNYSKRNLQHYRKFYILFPDYSKVYEFVHNLNWTHIRRLLSVVNPEARMWYLKNASEEMWSTTTLDRNISSQYFERRLAAQRANPDMKMTEAVAPYNDSDPLEYIKNPMIAEFMGFRKDTKFDESQLEQALIDNLQQFILELGRGFAFVDRQKHIKTETGDYYIDLVFYNFRIKRFVLFELKTHTLTHQDVGQLDMYVRMYDDLVKGEDDNPTIGILLCAETDKTIAKYSVLHESEQLFAAKYMAFMPTEEELQCEIEKQKRFFLSQHGNNEE</sequence>
<dbReference type="InterPro" id="IPR009362">
    <property type="entry name" value="YhcG_C"/>
</dbReference>
<accession>A0A6A7WBU2</accession>
<evidence type="ECO:0000259" key="2">
    <source>
        <dbReference type="Pfam" id="PF17761"/>
    </source>
</evidence>
<dbReference type="InterPro" id="IPR011856">
    <property type="entry name" value="tRNA_endonuc-like_dom_sf"/>
</dbReference>
<dbReference type="Gene3D" id="3.40.1350.10">
    <property type="match status" value="1"/>
</dbReference>
<dbReference type="Pfam" id="PF17761">
    <property type="entry name" value="DUF1016_N"/>
    <property type="match status" value="1"/>
</dbReference>
<evidence type="ECO:0000313" key="3">
    <source>
        <dbReference type="EMBL" id="MQP11957.1"/>
    </source>
</evidence>
<feature type="domain" description="YhcG N-terminal" evidence="2">
    <location>
        <begin position="13"/>
        <end position="150"/>
    </location>
</feature>
<dbReference type="RefSeq" id="WP_158463632.1">
    <property type="nucleotide sequence ID" value="NZ_VZAD01000063.1"/>
</dbReference>
<evidence type="ECO:0000313" key="4">
    <source>
        <dbReference type="Proteomes" id="UP000384372"/>
    </source>
</evidence>
<comment type="caution">
    <text evidence="3">The sequence shown here is derived from an EMBL/GenBank/DDBJ whole genome shotgun (WGS) entry which is preliminary data.</text>
</comment>
<organism evidence="3 4">
    <name type="scientific">Segatella copri</name>
    <dbReference type="NCBI Taxonomy" id="165179"/>
    <lineage>
        <taxon>Bacteria</taxon>
        <taxon>Pseudomonadati</taxon>
        <taxon>Bacteroidota</taxon>
        <taxon>Bacteroidia</taxon>
        <taxon>Bacteroidales</taxon>
        <taxon>Prevotellaceae</taxon>
        <taxon>Segatella</taxon>
    </lineage>
</organism>
<proteinExistence type="predicted"/>
<feature type="domain" description="YhcG PDDEXK nuclease" evidence="1">
    <location>
        <begin position="177"/>
        <end position="330"/>
    </location>
</feature>
<dbReference type="InterPro" id="IPR053148">
    <property type="entry name" value="PD-DEXK-like_domain"/>
</dbReference>
<dbReference type="PANTHER" id="PTHR30547">
    <property type="entry name" value="UNCHARACTERIZED PROTEIN YHCG-RELATED"/>
    <property type="match status" value="1"/>
</dbReference>